<feature type="region of interest" description="Disordered" evidence="1">
    <location>
        <begin position="1"/>
        <end position="69"/>
    </location>
</feature>
<evidence type="ECO:0000256" key="1">
    <source>
        <dbReference type="SAM" id="MobiDB-lite"/>
    </source>
</evidence>
<reference evidence="2" key="2">
    <citation type="submission" date="2020-09" db="EMBL/GenBank/DDBJ databases">
        <authorList>
            <person name="Sun Q."/>
            <person name="Zhou Y."/>
        </authorList>
    </citation>
    <scope>NUCLEOTIDE SEQUENCE</scope>
    <source>
        <strain evidence="2">CGMCC 1.15388</strain>
    </source>
</reference>
<protein>
    <recommendedName>
        <fullName evidence="4">Thioredoxin</fullName>
    </recommendedName>
</protein>
<dbReference type="Pfam" id="PF14561">
    <property type="entry name" value="TPR_20"/>
    <property type="match status" value="1"/>
</dbReference>
<comment type="caution">
    <text evidence="2">The sequence shown here is derived from an EMBL/GenBank/DDBJ whole genome shotgun (WGS) entry which is preliminary data.</text>
</comment>
<keyword evidence="3" id="KW-1185">Reference proteome</keyword>
<feature type="compositionally biased region" description="Low complexity" evidence="1">
    <location>
        <begin position="33"/>
        <end position="46"/>
    </location>
</feature>
<dbReference type="InterPro" id="IPR011990">
    <property type="entry name" value="TPR-like_helical_dom_sf"/>
</dbReference>
<dbReference type="SUPFAM" id="SSF52833">
    <property type="entry name" value="Thioredoxin-like"/>
    <property type="match status" value="1"/>
</dbReference>
<sequence>MSVNPPQGSEQPQPQPESRSVNTQGAVDLSSLAPDGQAGQASAPAGAGAGAGAPGAQPGQPAQASGADSWVISVSPQELQQVVQLSSQVPVIVLIHGTDADSERMRTSLEDLVDAQQGRVLMAEIDASSPEMAQAQGADQVPVATAFIGGRPVGEFDKSVPQEQLGQLVSQMVQLATQNGMTQALPPQSKRSGGAAEETEQELPPLHQKAHDALEQGDLDAAQAAYEEAIRENPGDEDAKLGLSQVQLMQRTSDVDLNEARQKAAENPDDPQAQIAVADVDVLGGHVEDAFARLVKFIQLHQGDDRETVRAHLVELYSVVGDSDPRVQSSRKQLARALF</sequence>
<dbReference type="EMBL" id="BMIS01000005">
    <property type="protein sequence ID" value="GGE67742.1"/>
    <property type="molecule type" value="Genomic_DNA"/>
</dbReference>
<evidence type="ECO:0008006" key="4">
    <source>
        <dbReference type="Google" id="ProtNLM"/>
    </source>
</evidence>
<dbReference type="AlphaFoldDB" id="A0A917EPN4"/>
<evidence type="ECO:0000313" key="3">
    <source>
        <dbReference type="Proteomes" id="UP000633136"/>
    </source>
</evidence>
<reference evidence="2" key="1">
    <citation type="journal article" date="2014" name="Int. J. Syst. Evol. Microbiol.">
        <title>Complete genome sequence of Corynebacterium casei LMG S-19264T (=DSM 44701T), isolated from a smear-ripened cheese.</title>
        <authorList>
            <consortium name="US DOE Joint Genome Institute (JGI-PGF)"/>
            <person name="Walter F."/>
            <person name="Albersmeier A."/>
            <person name="Kalinowski J."/>
            <person name="Ruckert C."/>
        </authorList>
    </citation>
    <scope>NUCLEOTIDE SEQUENCE</scope>
    <source>
        <strain evidence="2">CGMCC 1.15388</strain>
    </source>
</reference>
<gene>
    <name evidence="2" type="ORF">GCM10011401_13930</name>
</gene>
<dbReference type="SUPFAM" id="SSF48452">
    <property type="entry name" value="TPR-like"/>
    <property type="match status" value="1"/>
</dbReference>
<proteinExistence type="predicted"/>
<name>A0A917EPN4_9MICC</name>
<organism evidence="2 3">
    <name type="scientific">Nesterenkonia cremea</name>
    <dbReference type="NCBI Taxonomy" id="1882340"/>
    <lineage>
        <taxon>Bacteria</taxon>
        <taxon>Bacillati</taxon>
        <taxon>Actinomycetota</taxon>
        <taxon>Actinomycetes</taxon>
        <taxon>Micrococcales</taxon>
        <taxon>Micrococcaceae</taxon>
        <taxon>Nesterenkonia</taxon>
    </lineage>
</organism>
<dbReference type="Proteomes" id="UP000633136">
    <property type="component" value="Unassembled WGS sequence"/>
</dbReference>
<dbReference type="InterPro" id="IPR036249">
    <property type="entry name" value="Thioredoxin-like_sf"/>
</dbReference>
<accession>A0A917EPN4</accession>
<feature type="compositionally biased region" description="Low complexity" evidence="1">
    <location>
        <begin position="1"/>
        <end position="18"/>
    </location>
</feature>
<dbReference type="Gene3D" id="1.25.40.10">
    <property type="entry name" value="Tetratricopeptide repeat domain"/>
    <property type="match status" value="2"/>
</dbReference>
<feature type="compositionally biased region" description="Low complexity" evidence="1">
    <location>
        <begin position="54"/>
        <end position="69"/>
    </location>
</feature>
<evidence type="ECO:0000313" key="2">
    <source>
        <dbReference type="EMBL" id="GGE67742.1"/>
    </source>
</evidence>
<feature type="region of interest" description="Disordered" evidence="1">
    <location>
        <begin position="183"/>
        <end position="204"/>
    </location>
</feature>